<dbReference type="EMBL" id="JACHXD010000023">
    <property type="protein sequence ID" value="MBB3122029.1"/>
    <property type="molecule type" value="Genomic_DNA"/>
</dbReference>
<feature type="signal peptide" evidence="1">
    <location>
        <begin position="1"/>
        <end position="21"/>
    </location>
</feature>
<reference evidence="2 3" key="1">
    <citation type="submission" date="2020-08" db="EMBL/GenBank/DDBJ databases">
        <title>Genomic Encyclopedia of Type Strains, Phase III (KMG-III): the genomes of soil and plant-associated and newly described type strains.</title>
        <authorList>
            <person name="Whitman W."/>
        </authorList>
    </citation>
    <scope>NUCLEOTIDE SEQUENCE [LARGE SCALE GENOMIC DNA]</scope>
    <source>
        <strain evidence="2 3">CECT 8897</strain>
    </source>
</reference>
<gene>
    <name evidence="2" type="ORF">FHS03_005125</name>
</gene>
<dbReference type="Proteomes" id="UP000541535">
    <property type="component" value="Unassembled WGS sequence"/>
</dbReference>
<proteinExistence type="predicted"/>
<dbReference type="InterPro" id="IPR010352">
    <property type="entry name" value="DUF945"/>
</dbReference>
<accession>A0A7W5FWM8</accession>
<evidence type="ECO:0000256" key="1">
    <source>
        <dbReference type="SAM" id="SignalP"/>
    </source>
</evidence>
<organism evidence="2 3">
    <name type="scientific">Pseudoduganella violacea</name>
    <dbReference type="NCBI Taxonomy" id="1715466"/>
    <lineage>
        <taxon>Bacteria</taxon>
        <taxon>Pseudomonadati</taxon>
        <taxon>Pseudomonadota</taxon>
        <taxon>Betaproteobacteria</taxon>
        <taxon>Burkholderiales</taxon>
        <taxon>Oxalobacteraceae</taxon>
        <taxon>Telluria group</taxon>
        <taxon>Pseudoduganella</taxon>
    </lineage>
</organism>
<dbReference type="RefSeq" id="WP_183443702.1">
    <property type="nucleotide sequence ID" value="NZ_JACHXD010000023.1"/>
</dbReference>
<dbReference type="AlphaFoldDB" id="A0A7W5FWM8"/>
<dbReference type="Pfam" id="PF06097">
    <property type="entry name" value="DUF945"/>
    <property type="match status" value="1"/>
</dbReference>
<protein>
    <submittedName>
        <fullName evidence="2">Uncharacterized protein YdgA (DUF945 family)</fullName>
    </submittedName>
</protein>
<keyword evidence="3" id="KW-1185">Reference proteome</keyword>
<evidence type="ECO:0000313" key="3">
    <source>
        <dbReference type="Proteomes" id="UP000541535"/>
    </source>
</evidence>
<sequence>MKHALLRNTFLLAALAPQAFAAPAPAKEKVITVPTLSMSAQDNTQLIIAPREIRTTGPRGADELWFGNARVDIPSVYFSLATLELKFGAIQQNVRTTTRGKLADSQSDTRLASVEVFGQRIEDVHLGVRFEKFDLAEMHKVEKDAAFLSNAFTSIEAFNAKRGNVLMAMARSAARHGSRVVLDDFSLSYKNFRARMTGHFGLRDASEKDLASIQQILKKVDGRIEISVPAGIPRAMCQAFVHTVPNIKGTAMERWQQQQNCYQAAMTKIVGEGWARMDEGVLRSSIVISQGKLNVNGKSTEVNLSID</sequence>
<feature type="chain" id="PRO_5031483955" evidence="1">
    <location>
        <begin position="22"/>
        <end position="307"/>
    </location>
</feature>
<evidence type="ECO:0000313" key="2">
    <source>
        <dbReference type="EMBL" id="MBB3122029.1"/>
    </source>
</evidence>
<comment type="caution">
    <text evidence="2">The sequence shown here is derived from an EMBL/GenBank/DDBJ whole genome shotgun (WGS) entry which is preliminary data.</text>
</comment>
<keyword evidence="1" id="KW-0732">Signal</keyword>
<name>A0A7W5FWM8_9BURK</name>